<keyword evidence="1" id="KW-1133">Transmembrane helix</keyword>
<accession>X6M8I0</accession>
<feature type="transmembrane region" description="Helical" evidence="1">
    <location>
        <begin position="461"/>
        <end position="484"/>
    </location>
</feature>
<feature type="transmembrane region" description="Helical" evidence="1">
    <location>
        <begin position="189"/>
        <end position="207"/>
    </location>
</feature>
<feature type="transmembrane region" description="Helical" evidence="1">
    <location>
        <begin position="167"/>
        <end position="184"/>
    </location>
</feature>
<keyword evidence="1" id="KW-0812">Transmembrane</keyword>
<dbReference type="EMBL" id="ASPP01023542">
    <property type="protein sequence ID" value="ETO10298.1"/>
    <property type="molecule type" value="Genomic_DNA"/>
</dbReference>
<organism evidence="2 3">
    <name type="scientific">Reticulomyxa filosa</name>
    <dbReference type="NCBI Taxonomy" id="46433"/>
    <lineage>
        <taxon>Eukaryota</taxon>
        <taxon>Sar</taxon>
        <taxon>Rhizaria</taxon>
        <taxon>Retaria</taxon>
        <taxon>Foraminifera</taxon>
        <taxon>Monothalamids</taxon>
        <taxon>Reticulomyxidae</taxon>
        <taxon>Reticulomyxa</taxon>
    </lineage>
</organism>
<sequence>MELDPLQPRANGQDQLPVQEGTQDIVDPWCFNHRLHDTVLRLAVVNWVFSSRRIMGNMKLHGCLSECIFGESIGLEKLAKTNNLKHVWRRLDYESEEEEEGQEIIHSIAPWHKLTFAHLRHFSGNDVQVTFCGILKEFYIWPFYRVLQTFFCLVVTLYLIGRVFNFVFPYICLVYYTIVLSNMFSIPPLLLISTLVNAVLILIFLVALLPYAFWWLIAHLSAYFYTYLFNLGYTHTHTKWLSGDDVYIFDYMQIKERAPLAHMKHIYEAIVNQPIKEQILRQFLGADIASVICLYLTKDFDSRLIEWYQDQFVFQLNFPREWCVGELFFMSSFDYKKKNKSKFFTLQSEANNKQKQAAMLDYVIDNYIFNNRQFNFFANDTMYQWPKISVIVQLFSSEKLYISFSRRIIVLLIMCAFKRCTIYWKLYFLLKQSFYCNISYIYQKYEHLFCDYHSITCQDLFLIISFVESQLLIVQTFTITYLFLIEYQYCRHSAIIFTNQYKSKINLSFAKENSLAARKRKGVSISREKNLIIFGSGQRRLE</sequence>
<proteinExistence type="predicted"/>
<feature type="transmembrane region" description="Helical" evidence="1">
    <location>
        <begin position="408"/>
        <end position="430"/>
    </location>
</feature>
<evidence type="ECO:0000313" key="3">
    <source>
        <dbReference type="Proteomes" id="UP000023152"/>
    </source>
</evidence>
<protein>
    <submittedName>
        <fullName evidence="2">Uncharacterized protein</fullName>
    </submittedName>
</protein>
<evidence type="ECO:0000313" key="2">
    <source>
        <dbReference type="EMBL" id="ETO10298.1"/>
    </source>
</evidence>
<gene>
    <name evidence="2" type="ORF">RFI_27080</name>
</gene>
<feature type="transmembrane region" description="Helical" evidence="1">
    <location>
        <begin position="143"/>
        <end position="161"/>
    </location>
</feature>
<dbReference type="AlphaFoldDB" id="X6M8I0"/>
<dbReference type="Proteomes" id="UP000023152">
    <property type="component" value="Unassembled WGS sequence"/>
</dbReference>
<comment type="caution">
    <text evidence="2">The sequence shown here is derived from an EMBL/GenBank/DDBJ whole genome shotgun (WGS) entry which is preliminary data.</text>
</comment>
<reference evidence="2 3" key="1">
    <citation type="journal article" date="2013" name="Curr. Biol.">
        <title>The Genome of the Foraminiferan Reticulomyxa filosa.</title>
        <authorList>
            <person name="Glockner G."/>
            <person name="Hulsmann N."/>
            <person name="Schleicher M."/>
            <person name="Noegel A.A."/>
            <person name="Eichinger L."/>
            <person name="Gallinger C."/>
            <person name="Pawlowski J."/>
            <person name="Sierra R."/>
            <person name="Euteneuer U."/>
            <person name="Pillet L."/>
            <person name="Moustafa A."/>
            <person name="Platzer M."/>
            <person name="Groth M."/>
            <person name="Szafranski K."/>
            <person name="Schliwa M."/>
        </authorList>
    </citation>
    <scope>NUCLEOTIDE SEQUENCE [LARGE SCALE GENOMIC DNA]</scope>
</reference>
<name>X6M8I0_RETFI</name>
<keyword evidence="3" id="KW-1185">Reference proteome</keyword>
<evidence type="ECO:0000256" key="1">
    <source>
        <dbReference type="SAM" id="Phobius"/>
    </source>
</evidence>
<keyword evidence="1" id="KW-0472">Membrane</keyword>